<proteinExistence type="predicted"/>
<name>A0ACB0EAS8_RANTA</name>
<dbReference type="Proteomes" id="UP001162501">
    <property type="component" value="Chromosome 17"/>
</dbReference>
<organism evidence="1 2">
    <name type="scientific">Rangifer tarandus platyrhynchus</name>
    <name type="common">Svalbard reindeer</name>
    <dbReference type="NCBI Taxonomy" id="3082113"/>
    <lineage>
        <taxon>Eukaryota</taxon>
        <taxon>Metazoa</taxon>
        <taxon>Chordata</taxon>
        <taxon>Craniata</taxon>
        <taxon>Vertebrata</taxon>
        <taxon>Euteleostomi</taxon>
        <taxon>Mammalia</taxon>
        <taxon>Eutheria</taxon>
        <taxon>Laurasiatheria</taxon>
        <taxon>Artiodactyla</taxon>
        <taxon>Ruminantia</taxon>
        <taxon>Pecora</taxon>
        <taxon>Cervidae</taxon>
        <taxon>Odocoileinae</taxon>
        <taxon>Rangifer</taxon>
    </lineage>
</organism>
<evidence type="ECO:0000313" key="1">
    <source>
        <dbReference type="EMBL" id="CAI9697471.1"/>
    </source>
</evidence>
<reference evidence="1" key="1">
    <citation type="submission" date="2023-05" db="EMBL/GenBank/DDBJ databases">
        <authorList>
            <consortium name="ELIXIR-Norway"/>
        </authorList>
    </citation>
    <scope>NUCLEOTIDE SEQUENCE</scope>
</reference>
<protein>
    <submittedName>
        <fullName evidence="1">Uncharacterized protein</fullName>
    </submittedName>
</protein>
<gene>
    <name evidence="1" type="ORF">MRATA1EN3_LOCUS8684</name>
</gene>
<dbReference type="EMBL" id="OX596101">
    <property type="protein sequence ID" value="CAI9697471.1"/>
    <property type="molecule type" value="Genomic_DNA"/>
</dbReference>
<accession>A0ACB0EAS8</accession>
<evidence type="ECO:0000313" key="2">
    <source>
        <dbReference type="Proteomes" id="UP001162501"/>
    </source>
</evidence>
<sequence>MDGPKPALPRRARRIPGHRPLSRGGNLHLGGEMELGTLASPTAAAQWARPALPAPAAHSGRGGCGWPTREPGGGGGGRRDHPAYRGGEKPPYRRHGEERNT</sequence>